<dbReference type="PANTHER" id="PTHR30346">
    <property type="entry name" value="TRANSCRIPTIONAL DUAL REGULATOR HCAR-RELATED"/>
    <property type="match status" value="1"/>
</dbReference>
<dbReference type="Pfam" id="PF00126">
    <property type="entry name" value="HTH_1"/>
    <property type="match status" value="1"/>
</dbReference>
<dbReference type="GO" id="GO:0003677">
    <property type="term" value="F:DNA binding"/>
    <property type="evidence" value="ECO:0007669"/>
    <property type="project" value="UniProtKB-KW"/>
</dbReference>
<dbReference type="EMBL" id="JAGYPF010000002">
    <property type="protein sequence ID" value="MBS4212716.1"/>
    <property type="molecule type" value="Genomic_DNA"/>
</dbReference>
<keyword evidence="2" id="KW-0805">Transcription regulation</keyword>
<gene>
    <name evidence="6" type="ORF">KHA99_09675</name>
</gene>
<dbReference type="Pfam" id="PF03466">
    <property type="entry name" value="LysR_substrate"/>
    <property type="match status" value="1"/>
</dbReference>
<dbReference type="PANTHER" id="PTHR30346:SF28">
    <property type="entry name" value="HTH-TYPE TRANSCRIPTIONAL REGULATOR CYNR"/>
    <property type="match status" value="1"/>
</dbReference>
<dbReference type="InterPro" id="IPR036388">
    <property type="entry name" value="WH-like_DNA-bd_sf"/>
</dbReference>
<organism evidence="6 7">
    <name type="scientific">Neobacillus rhizophilus</name>
    <dbReference type="NCBI Taxonomy" id="2833579"/>
    <lineage>
        <taxon>Bacteria</taxon>
        <taxon>Bacillati</taxon>
        <taxon>Bacillota</taxon>
        <taxon>Bacilli</taxon>
        <taxon>Bacillales</taxon>
        <taxon>Bacillaceae</taxon>
        <taxon>Neobacillus</taxon>
    </lineage>
</organism>
<dbReference type="InterPro" id="IPR005119">
    <property type="entry name" value="LysR_subst-bd"/>
</dbReference>
<reference evidence="6" key="1">
    <citation type="submission" date="2021-05" db="EMBL/GenBank/DDBJ databases">
        <title>Novel Bacillus species.</title>
        <authorList>
            <person name="Liu G."/>
        </authorList>
    </citation>
    <scope>NUCLEOTIDE SEQUENCE</scope>
    <source>
        <strain evidence="6">FJAT-49825</strain>
    </source>
</reference>
<dbReference type="SUPFAM" id="SSF46785">
    <property type="entry name" value="Winged helix' DNA-binding domain"/>
    <property type="match status" value="1"/>
</dbReference>
<evidence type="ECO:0000256" key="3">
    <source>
        <dbReference type="ARBA" id="ARBA00023125"/>
    </source>
</evidence>
<evidence type="ECO:0000256" key="2">
    <source>
        <dbReference type="ARBA" id="ARBA00023015"/>
    </source>
</evidence>
<dbReference type="Gene3D" id="3.40.190.290">
    <property type="match status" value="1"/>
</dbReference>
<accession>A0A942YWI2</accession>
<evidence type="ECO:0000313" key="7">
    <source>
        <dbReference type="Proteomes" id="UP000679749"/>
    </source>
</evidence>
<feature type="domain" description="HTH lysR-type" evidence="5">
    <location>
        <begin position="1"/>
        <end position="58"/>
    </location>
</feature>
<dbReference type="SUPFAM" id="SSF53850">
    <property type="entry name" value="Periplasmic binding protein-like II"/>
    <property type="match status" value="1"/>
</dbReference>
<dbReference type="PRINTS" id="PR00039">
    <property type="entry name" value="HTHLYSR"/>
</dbReference>
<keyword evidence="7" id="KW-1185">Reference proteome</keyword>
<dbReference type="InterPro" id="IPR000847">
    <property type="entry name" value="LysR_HTH_N"/>
</dbReference>
<comment type="similarity">
    <text evidence="1">Belongs to the LysR transcriptional regulatory family.</text>
</comment>
<evidence type="ECO:0000256" key="4">
    <source>
        <dbReference type="ARBA" id="ARBA00023163"/>
    </source>
</evidence>
<dbReference type="Gene3D" id="1.10.10.10">
    <property type="entry name" value="Winged helix-like DNA-binding domain superfamily/Winged helix DNA-binding domain"/>
    <property type="match status" value="1"/>
</dbReference>
<evidence type="ECO:0000313" key="6">
    <source>
        <dbReference type="EMBL" id="MBS4212716.1"/>
    </source>
</evidence>
<keyword evidence="4" id="KW-0804">Transcription</keyword>
<evidence type="ECO:0000259" key="5">
    <source>
        <dbReference type="PROSITE" id="PS50931"/>
    </source>
</evidence>
<name>A0A942YWI2_9BACI</name>
<dbReference type="AlphaFoldDB" id="A0A942YWI2"/>
<dbReference type="InterPro" id="IPR036390">
    <property type="entry name" value="WH_DNA-bd_sf"/>
</dbReference>
<comment type="caution">
    <text evidence="6">The sequence shown here is derived from an EMBL/GenBank/DDBJ whole genome shotgun (WGS) entry which is preliminary data.</text>
</comment>
<keyword evidence="3" id="KW-0238">DNA-binding</keyword>
<protein>
    <submittedName>
        <fullName evidence="6">LysR family transcriptional regulator</fullName>
    </submittedName>
</protein>
<sequence length="314" mass="35527">MEIRLLQYAVEIYRKKSFTKAADSLHIAQPSLSQQIQKLEKEIGVRLFTRGQGGVIPTPEGIRFIEKAQQILRQHDDLLREMHENNEGIGSELTIGAPAVTGGHVLPLLIKNFLKRFPQMKVRLIEESTEELENLTIRGDVDLSILPLPIESNQLATHLMLTEPLLLAVPREEKDWMSEQIRHLVRSADENDQVTEGTIPLAELSCSPFILLKQGFGFRRIVLDLCADSGFQPQIDFETSNIETAQSLVASGLGVTIVPKMVMRQNANVNPLYIPLQSHPTRTVVFAYLKERYLSLAARAFMDVYEMERLETSR</sequence>
<dbReference type="GO" id="GO:0032993">
    <property type="term" value="C:protein-DNA complex"/>
    <property type="evidence" value="ECO:0007669"/>
    <property type="project" value="TreeGrafter"/>
</dbReference>
<dbReference type="GO" id="GO:0003700">
    <property type="term" value="F:DNA-binding transcription factor activity"/>
    <property type="evidence" value="ECO:0007669"/>
    <property type="project" value="InterPro"/>
</dbReference>
<dbReference type="FunFam" id="1.10.10.10:FF:000001">
    <property type="entry name" value="LysR family transcriptional regulator"/>
    <property type="match status" value="1"/>
</dbReference>
<dbReference type="CDD" id="cd05466">
    <property type="entry name" value="PBP2_LTTR_substrate"/>
    <property type="match status" value="1"/>
</dbReference>
<evidence type="ECO:0000256" key="1">
    <source>
        <dbReference type="ARBA" id="ARBA00009437"/>
    </source>
</evidence>
<dbReference type="RefSeq" id="WP_213117248.1">
    <property type="nucleotide sequence ID" value="NZ_JAGYPF010000002.1"/>
</dbReference>
<dbReference type="PROSITE" id="PS50931">
    <property type="entry name" value="HTH_LYSR"/>
    <property type="match status" value="1"/>
</dbReference>
<proteinExistence type="inferred from homology"/>
<dbReference type="Proteomes" id="UP000679749">
    <property type="component" value="Unassembled WGS sequence"/>
</dbReference>